<comment type="caution">
    <text evidence="1">The sequence shown here is derived from an EMBL/GenBank/DDBJ whole genome shotgun (WGS) entry which is preliminary data.</text>
</comment>
<dbReference type="EMBL" id="JAUHHV010000001">
    <property type="protein sequence ID" value="KAK1439729.1"/>
    <property type="molecule type" value="Genomic_DNA"/>
</dbReference>
<reference evidence="1" key="1">
    <citation type="journal article" date="2023" name="bioRxiv">
        <title>Improved chromosome-level genome assembly for marigold (Tagetes erecta).</title>
        <authorList>
            <person name="Jiang F."/>
            <person name="Yuan L."/>
            <person name="Wang S."/>
            <person name="Wang H."/>
            <person name="Xu D."/>
            <person name="Wang A."/>
            <person name="Fan W."/>
        </authorList>
    </citation>
    <scope>NUCLEOTIDE SEQUENCE</scope>
    <source>
        <strain evidence="1">WSJ</strain>
        <tissue evidence="1">Leaf</tissue>
    </source>
</reference>
<dbReference type="Proteomes" id="UP001229421">
    <property type="component" value="Unassembled WGS sequence"/>
</dbReference>
<proteinExistence type="predicted"/>
<sequence length="85" mass="9577">MKVLASLFFQKEKKKSTAPLAQRPKPTCIIAGHYSLFSKQRVGDRKVKRDISAQDLKFCSSTQKSSTLLQVLLISDLLIQVDLKL</sequence>
<keyword evidence="2" id="KW-1185">Reference proteome</keyword>
<organism evidence="1 2">
    <name type="scientific">Tagetes erecta</name>
    <name type="common">African marigold</name>
    <dbReference type="NCBI Taxonomy" id="13708"/>
    <lineage>
        <taxon>Eukaryota</taxon>
        <taxon>Viridiplantae</taxon>
        <taxon>Streptophyta</taxon>
        <taxon>Embryophyta</taxon>
        <taxon>Tracheophyta</taxon>
        <taxon>Spermatophyta</taxon>
        <taxon>Magnoliopsida</taxon>
        <taxon>eudicotyledons</taxon>
        <taxon>Gunneridae</taxon>
        <taxon>Pentapetalae</taxon>
        <taxon>asterids</taxon>
        <taxon>campanulids</taxon>
        <taxon>Asterales</taxon>
        <taxon>Asteraceae</taxon>
        <taxon>Asteroideae</taxon>
        <taxon>Heliantheae alliance</taxon>
        <taxon>Tageteae</taxon>
        <taxon>Tagetes</taxon>
    </lineage>
</organism>
<gene>
    <name evidence="1" type="ORF">QVD17_05549</name>
</gene>
<accession>A0AAD8PB86</accession>
<name>A0AAD8PB86_TARER</name>
<evidence type="ECO:0000313" key="1">
    <source>
        <dbReference type="EMBL" id="KAK1439729.1"/>
    </source>
</evidence>
<dbReference type="AlphaFoldDB" id="A0AAD8PB86"/>
<evidence type="ECO:0000313" key="2">
    <source>
        <dbReference type="Proteomes" id="UP001229421"/>
    </source>
</evidence>
<protein>
    <submittedName>
        <fullName evidence="1">Uncharacterized protein</fullName>
    </submittedName>
</protein>